<name>A0ABV8I6F2_9ACTN</name>
<feature type="compositionally biased region" description="Low complexity" evidence="1">
    <location>
        <begin position="23"/>
        <end position="56"/>
    </location>
</feature>
<evidence type="ECO:0000256" key="1">
    <source>
        <dbReference type="SAM" id="MobiDB-lite"/>
    </source>
</evidence>
<comment type="caution">
    <text evidence="2">The sequence shown here is derived from an EMBL/GenBank/DDBJ whole genome shotgun (WGS) entry which is preliminary data.</text>
</comment>
<feature type="region of interest" description="Disordered" evidence="1">
    <location>
        <begin position="23"/>
        <end position="96"/>
    </location>
</feature>
<accession>A0ABV8I6F2</accession>
<sequence length="183" mass="19377">MRRLTIPLLTGTLLLAAGCGTETGTGPATAGSPARDTASTAPSTAPSAVPSTVTATLPSQPVASTVAPRDEPTNPAPAVPSRGPKPVKATGDTENPRKVRWLTAERHKNDRTLRIVWWSGVEPCTVLDRVTVKETRQKVTVTLWEGPSRTMQNVACIEIAIKKSTTVKLARPLGKRKVADGAR</sequence>
<proteinExistence type="predicted"/>
<organism evidence="2 3">
    <name type="scientific">Planomonospora corallina</name>
    <dbReference type="NCBI Taxonomy" id="1806052"/>
    <lineage>
        <taxon>Bacteria</taxon>
        <taxon>Bacillati</taxon>
        <taxon>Actinomycetota</taxon>
        <taxon>Actinomycetes</taxon>
        <taxon>Streptosporangiales</taxon>
        <taxon>Streptosporangiaceae</taxon>
        <taxon>Planomonospora</taxon>
    </lineage>
</organism>
<protein>
    <submittedName>
        <fullName evidence="2">Uncharacterized protein</fullName>
    </submittedName>
</protein>
<gene>
    <name evidence="2" type="ORF">ACFOWE_10080</name>
</gene>
<dbReference type="Proteomes" id="UP001595850">
    <property type="component" value="Unassembled WGS sequence"/>
</dbReference>
<reference evidence="3" key="1">
    <citation type="journal article" date="2019" name="Int. J. Syst. Evol. Microbiol.">
        <title>The Global Catalogue of Microorganisms (GCM) 10K type strain sequencing project: providing services to taxonomists for standard genome sequencing and annotation.</title>
        <authorList>
            <consortium name="The Broad Institute Genomics Platform"/>
            <consortium name="The Broad Institute Genome Sequencing Center for Infectious Disease"/>
            <person name="Wu L."/>
            <person name="Ma J."/>
        </authorList>
    </citation>
    <scope>NUCLEOTIDE SEQUENCE [LARGE SCALE GENOMIC DNA]</scope>
    <source>
        <strain evidence="3">TBRC 4489</strain>
    </source>
</reference>
<dbReference type="RefSeq" id="WP_377286947.1">
    <property type="nucleotide sequence ID" value="NZ_JBHSBM010000013.1"/>
</dbReference>
<dbReference type="EMBL" id="JBHSBM010000013">
    <property type="protein sequence ID" value="MFC4058643.1"/>
    <property type="molecule type" value="Genomic_DNA"/>
</dbReference>
<evidence type="ECO:0000313" key="2">
    <source>
        <dbReference type="EMBL" id="MFC4058643.1"/>
    </source>
</evidence>
<dbReference type="PROSITE" id="PS51257">
    <property type="entry name" value="PROKAR_LIPOPROTEIN"/>
    <property type="match status" value="1"/>
</dbReference>
<evidence type="ECO:0000313" key="3">
    <source>
        <dbReference type="Proteomes" id="UP001595850"/>
    </source>
</evidence>
<keyword evidence="3" id="KW-1185">Reference proteome</keyword>